<evidence type="ECO:0000313" key="1">
    <source>
        <dbReference type="EMBL" id="CCA44507.1"/>
    </source>
</evidence>
<organism evidence="1">
    <name type="scientific">Neisseria meningitidis alpha522</name>
    <dbReference type="NCBI Taxonomy" id="996307"/>
    <lineage>
        <taxon>Bacteria</taxon>
        <taxon>Pseudomonadati</taxon>
        <taxon>Pseudomonadota</taxon>
        <taxon>Betaproteobacteria</taxon>
        <taxon>Neisseriales</taxon>
        <taxon>Neisseriaceae</taxon>
        <taxon>Neisseria</taxon>
    </lineage>
</organism>
<proteinExistence type="predicted"/>
<name>I4E591_NEIME</name>
<sequence length="19" mass="2056">MNQWILVKGVIGGIEKAAK</sequence>
<dbReference type="EMBL" id="FR845709">
    <property type="protein sequence ID" value="CCA44507.1"/>
    <property type="molecule type" value="Genomic_DNA"/>
</dbReference>
<gene>
    <name evidence="1" type="ORF">NMALPHA522_0966</name>
</gene>
<reference evidence="1" key="1">
    <citation type="submission" date="2011-03" db="EMBL/GenBank/DDBJ databases">
        <title>Draft genome of Neisseria meningitidis strain alpha522.</title>
        <authorList>
            <person name="Schoen C."/>
            <person name="Blom J."/>
        </authorList>
    </citation>
    <scope>NUCLEOTIDE SEQUENCE</scope>
    <source>
        <strain evidence="1">Alpha522</strain>
    </source>
</reference>
<dbReference type="AlphaFoldDB" id="I4E591"/>
<accession>I4E591</accession>
<protein>
    <submittedName>
        <fullName evidence="1">Uncharacterized protein</fullName>
    </submittedName>
</protein>